<proteinExistence type="predicted"/>
<dbReference type="RefSeq" id="WP_005997470.1">
    <property type="nucleotide sequence ID" value="NZ_CP116306.1"/>
</dbReference>
<accession>A0A6P0F7M0</accession>
<keyword evidence="3" id="KW-1185">Reference proteome</keyword>
<dbReference type="Proteomes" id="UP000035369">
    <property type="component" value="Unassembled WGS sequence"/>
</dbReference>
<dbReference type="AlphaFoldDB" id="A0A6P0F7M0"/>
<evidence type="ECO:0000313" key="3">
    <source>
        <dbReference type="Proteomes" id="UP000035369"/>
    </source>
</evidence>
<dbReference type="Proteomes" id="UP000471082">
    <property type="component" value="Unassembled WGS sequence"/>
</dbReference>
<name>A0A6P0F7M0_XANPE</name>
<dbReference type="GeneID" id="46984248"/>
<comment type="caution">
    <text evidence="2">The sequence shown here is derived from an EMBL/GenBank/DDBJ whole genome shotgun (WGS) entry which is preliminary data.</text>
</comment>
<evidence type="ECO:0000313" key="1">
    <source>
        <dbReference type="EMBL" id="KLC01672.1"/>
    </source>
</evidence>
<evidence type="ECO:0000313" key="4">
    <source>
        <dbReference type="Proteomes" id="UP000471082"/>
    </source>
</evidence>
<reference evidence="1 3" key="1">
    <citation type="submission" date="2015-02" db="EMBL/GenBank/DDBJ databases">
        <title>Whole genome sequencing of multiple isolates of three species of pepper and tomato-infecting xanthomonads reveals genetic diversity in field strains and pinpoints effectors responsible for host specificity.</title>
        <authorList>
            <person name="Schwartz A."/>
            <person name="Dahlbeck D."/>
            <person name="Staskawicz B."/>
            <person name="Bart R."/>
            <person name="Potnis N."/>
            <person name="Minsavage G."/>
            <person name="Timilsina S."/>
            <person name="Goss E."/>
            <person name="Jones J."/>
            <person name="Vallad G."/>
            <person name="Barak J."/>
            <person name="Miller S."/>
            <person name="Ritchie D."/>
            <person name="Martins J.Jr."/>
            <person name="Patane J.S."/>
            <person name="Setubal J.C."/>
        </authorList>
    </citation>
    <scope>NUCLEOTIDE SEQUENCE [LARGE SCALE GENOMIC DNA]</scope>
    <source>
        <strain evidence="1 3">Xp3-15</strain>
    </source>
</reference>
<protein>
    <submittedName>
        <fullName evidence="2">Uncharacterized protein</fullName>
    </submittedName>
</protein>
<dbReference type="EMBL" id="JAAGYU010000061">
    <property type="protein sequence ID" value="NEL77362.1"/>
    <property type="molecule type" value="Genomic_DNA"/>
</dbReference>
<sequence>MKDEPSCVPIQSMPSGYYWFLDNCGSPPEIVEVDVEEGFVHLIARDSPLYFPAADTLPTTDRVAFGTYIGPLAYQNALSDASLMRFKFEQEA</sequence>
<reference evidence="2 4" key="2">
    <citation type="submission" date="2019-11" db="EMBL/GenBank/DDBJ databases">
        <title>Genome-resolved metagenomics to study the prevalence of co-infection and intraspecific heterogeneity among plant pathogen metapopulations.</title>
        <authorList>
            <person name="Newberry E."/>
            <person name="Bhandari R."/>
            <person name="Kemble J."/>
            <person name="Sikora E."/>
            <person name="Potnis N."/>
        </authorList>
    </citation>
    <scope>NUCLEOTIDE SEQUENCE [LARGE SCALE GENOMIC DNA]</scope>
    <source>
        <strain evidence="2">Xp_Tom_Tuscaloosa_18b</strain>
    </source>
</reference>
<gene>
    <name evidence="2" type="ORF">G3W61_14060</name>
    <name evidence="1" type="ORF">XP315_21700</name>
</gene>
<organism evidence="2 4">
    <name type="scientific">Xanthomonas perforans</name>
    <dbReference type="NCBI Taxonomy" id="442694"/>
    <lineage>
        <taxon>Bacteria</taxon>
        <taxon>Pseudomonadati</taxon>
        <taxon>Pseudomonadota</taxon>
        <taxon>Gammaproteobacteria</taxon>
        <taxon>Lysobacterales</taxon>
        <taxon>Lysobacteraceae</taxon>
        <taxon>Xanthomonas</taxon>
    </lineage>
</organism>
<dbReference type="EMBL" id="JZUY01000053">
    <property type="protein sequence ID" value="KLC01672.1"/>
    <property type="molecule type" value="Genomic_DNA"/>
</dbReference>
<evidence type="ECO:0000313" key="2">
    <source>
        <dbReference type="EMBL" id="NEL77362.1"/>
    </source>
</evidence>